<reference evidence="3" key="1">
    <citation type="submission" date="2017-04" db="EMBL/GenBank/DDBJ databases">
        <authorList>
            <person name="Bumgarner R.E."/>
            <person name="Fredricks D.N."/>
            <person name="Srinivasan S."/>
        </authorList>
    </citation>
    <scope>NUCLEOTIDE SEQUENCE [LARGE SCALE GENOMIC DNA]</scope>
    <source>
        <strain evidence="3">KA00405</strain>
    </source>
</reference>
<sequence length="386" mass="41592">MGSSKKGLPVYLGVAAVWFGAHCGPGAASGNQIAAFYSKFSIWGLFTGLIAMIILGMCVYYSVEYARLAKTYDFKSFANSFFAPYEKFFSTFFEFVYVMTVFIVVGSCIAMGAKALNQQFGWSINFGIALLCIITVVLTIFGSAVVRASSTFMSLVILLAVGVVIVVGLVSAKANFAGHWAMSADLPATLPKFSGNLLIPAIWSAILYAGFQSAGNMANVVSVAKGIQTRKDSVKATVWGIVTNALLIYGVAFLLFAYPNILGEFFNPNRASKTFIPNLEVANYLGIDVLRYLYVLILLLAIITTLVSFAFAVIARYSKFIPMKPGVGRDLAVVVVLLIICGFVSLIGLDALVAKGYKYLAYACIVVVIIPTIIIGHKKIKAFANK</sequence>
<evidence type="ECO:0008006" key="4">
    <source>
        <dbReference type="Google" id="ProtNLM"/>
    </source>
</evidence>
<feature type="transmembrane region" description="Helical" evidence="1">
    <location>
        <begin position="40"/>
        <end position="63"/>
    </location>
</feature>
<accession>A0A2J8B3R8</accession>
<proteinExistence type="predicted"/>
<keyword evidence="1" id="KW-1133">Transmembrane helix</keyword>
<feature type="transmembrane region" description="Helical" evidence="1">
    <location>
        <begin position="152"/>
        <end position="177"/>
    </location>
</feature>
<dbReference type="Proteomes" id="UP000236394">
    <property type="component" value="Unassembled WGS sequence"/>
</dbReference>
<name>A0A2J8B3R8_9FIRM</name>
<feature type="transmembrane region" description="Helical" evidence="1">
    <location>
        <begin position="122"/>
        <end position="145"/>
    </location>
</feature>
<feature type="transmembrane region" description="Helical" evidence="1">
    <location>
        <begin position="359"/>
        <end position="376"/>
    </location>
</feature>
<keyword evidence="1" id="KW-0472">Membrane</keyword>
<feature type="transmembrane region" description="Helical" evidence="1">
    <location>
        <begin position="327"/>
        <end position="347"/>
    </location>
</feature>
<dbReference type="InterPro" id="IPR038377">
    <property type="entry name" value="Na/Glc_symporter_sf"/>
</dbReference>
<keyword evidence="1" id="KW-0812">Transmembrane</keyword>
<dbReference type="EMBL" id="NBZD01000001">
    <property type="protein sequence ID" value="PNH19421.1"/>
    <property type="molecule type" value="Genomic_DNA"/>
</dbReference>
<feature type="transmembrane region" description="Helical" evidence="1">
    <location>
        <begin position="236"/>
        <end position="258"/>
    </location>
</feature>
<evidence type="ECO:0000313" key="3">
    <source>
        <dbReference type="Proteomes" id="UP000236394"/>
    </source>
</evidence>
<protein>
    <recommendedName>
        <fullName evidence="4">Amino acid permease</fullName>
    </recommendedName>
</protein>
<dbReference type="Gene3D" id="1.20.1730.10">
    <property type="entry name" value="Sodium/glucose cotransporter"/>
    <property type="match status" value="1"/>
</dbReference>
<dbReference type="RefSeq" id="WP_034574339.1">
    <property type="nucleotide sequence ID" value="NZ_NBZD01000001.1"/>
</dbReference>
<dbReference type="InterPro" id="IPR038728">
    <property type="entry name" value="YkvI-like"/>
</dbReference>
<gene>
    <name evidence="2" type="ORF">B7R76_00600</name>
</gene>
<dbReference type="PANTHER" id="PTHR37814">
    <property type="entry name" value="CONSERVED MEMBRANE PROTEIN"/>
    <property type="match status" value="1"/>
</dbReference>
<dbReference type="AlphaFoldDB" id="A0A2J8B3R8"/>
<dbReference type="PANTHER" id="PTHR37814:SF1">
    <property type="entry name" value="MEMBRANE PROTEIN"/>
    <property type="match status" value="1"/>
</dbReference>
<feature type="transmembrane region" description="Helical" evidence="1">
    <location>
        <begin position="197"/>
        <end position="215"/>
    </location>
</feature>
<feature type="transmembrane region" description="Helical" evidence="1">
    <location>
        <begin position="292"/>
        <end position="315"/>
    </location>
</feature>
<comment type="caution">
    <text evidence="2">The sequence shown here is derived from an EMBL/GenBank/DDBJ whole genome shotgun (WGS) entry which is preliminary data.</text>
</comment>
<feature type="transmembrane region" description="Helical" evidence="1">
    <location>
        <begin position="95"/>
        <end position="116"/>
    </location>
</feature>
<evidence type="ECO:0000313" key="2">
    <source>
        <dbReference type="EMBL" id="PNH19421.1"/>
    </source>
</evidence>
<organism evidence="2 3">
    <name type="scientific">Mageeibacillus indolicus</name>
    <dbReference type="NCBI Taxonomy" id="884684"/>
    <lineage>
        <taxon>Bacteria</taxon>
        <taxon>Bacillati</taxon>
        <taxon>Bacillota</taxon>
        <taxon>Clostridia</taxon>
        <taxon>Eubacteriales</taxon>
        <taxon>Oscillospiraceae</taxon>
        <taxon>Mageeibacillus</taxon>
    </lineage>
</organism>
<evidence type="ECO:0000256" key="1">
    <source>
        <dbReference type="SAM" id="Phobius"/>
    </source>
</evidence>